<dbReference type="AlphaFoldDB" id="A0A1Y3NVA7"/>
<name>A0A1Y3NVA7_9PSED</name>
<proteinExistence type="predicted"/>
<keyword evidence="2" id="KW-1185">Reference proteome</keyword>
<accession>A0A1Y3NVA7</accession>
<evidence type="ECO:0000313" key="2">
    <source>
        <dbReference type="Proteomes" id="UP000195440"/>
    </source>
</evidence>
<protein>
    <submittedName>
        <fullName evidence="1">Uncharacterized protein</fullName>
    </submittedName>
</protein>
<reference evidence="1 2" key="1">
    <citation type="journal article" date="2017" name="Syst. Appl. Microbiol.">
        <title>Pseudomonas caspiana sp. nov., a citrus pathogen in the Pseudomonas syringae phylogenetic group.</title>
        <authorList>
            <person name="Busquets A."/>
            <person name="Gomila M."/>
            <person name="Beiki F."/>
            <person name="Mulet M."/>
            <person name="Rahimian H."/>
            <person name="Garcia-Valdes E."/>
            <person name="Lalucat J."/>
        </authorList>
    </citation>
    <scope>NUCLEOTIDE SEQUENCE [LARGE SCALE GENOMIC DNA]</scope>
    <source>
        <strain evidence="1 2">FBF102</strain>
    </source>
</reference>
<dbReference type="OrthoDB" id="4846903at2"/>
<organism evidence="1 2">
    <name type="scientific">Pseudomonas caspiana</name>
    <dbReference type="NCBI Taxonomy" id="1451454"/>
    <lineage>
        <taxon>Bacteria</taxon>
        <taxon>Pseudomonadati</taxon>
        <taxon>Pseudomonadota</taxon>
        <taxon>Gammaproteobacteria</taxon>
        <taxon>Pseudomonadales</taxon>
        <taxon>Pseudomonadaceae</taxon>
        <taxon>Pseudomonas</taxon>
    </lineage>
</organism>
<comment type="caution">
    <text evidence="1">The sequence shown here is derived from an EMBL/GenBank/DDBJ whole genome shotgun (WGS) entry which is preliminary data.</text>
</comment>
<dbReference type="EMBL" id="LOHF01000025">
    <property type="protein sequence ID" value="OUM71560.1"/>
    <property type="molecule type" value="Genomic_DNA"/>
</dbReference>
<sequence>MDNSKKKTVYLPSIRPTLVSGKHTIRIRQTVKDTRGSVKPLEVFERSQTIVVETLRHQIDPQGVHACYPPDGHQGRFEGTLPYVLLNQATLPWQLSADAWPGPESPPWLALLVFDELDPPPLTRLAMPETPVKPKAGEAEIKPSGQIITLSKSQFERLAPTLDDLPWLAHVRRVSVADKAAASDDSPDSEYAVVVGNRPCQAGRRYVVHLVALNGLGKFLPGGETQDGEIELSSLLSWSFGCADNDHDFASLLKNVDHGPMAQPVSVPQADDSPDVSLVKESYAKGYSALDHQLRDGINTVSWYRGPLLPIRANPLEVAVSTNSADALLRYDPELGMFDTGYAAAWQLGRHLGLANNAFSNALHRCKIQWYQNSDLSAFQTQPTESPERMPGIESGEMPSNAVLPRYSIAANIYDVTFDAKQLSCWLRTPTNVNTEKGISADQIIVQNWLSHWLLLYGVPLGYLIPEPAMVPPESLRCFRVDRNWLRALLDGALSLGGDDPAREKGLRTVLIENALQEVYTIRRSLIDESKDEDGSETSTDVISGFILRSRVVSAWPGIEVRGFSSADSTESLPLLRAENLTPDLLLCLFDGQMRRVELIEPAESQGFNFPKNAVLRGPVLAAAEFAKCLGAKNSADFAARLASNNGIVTFRIKDQRA</sequence>
<gene>
    <name evidence="1" type="ORF">AUC60_22470</name>
</gene>
<dbReference type="RefSeq" id="WP_087273084.1">
    <property type="nucleotide sequence ID" value="NZ_JBJGBV010000002.1"/>
</dbReference>
<evidence type="ECO:0000313" key="1">
    <source>
        <dbReference type="EMBL" id="OUM71560.1"/>
    </source>
</evidence>
<dbReference type="Proteomes" id="UP000195440">
    <property type="component" value="Unassembled WGS sequence"/>
</dbReference>